<accession>A0AAV5VF18</accession>
<evidence type="ECO:0000256" key="5">
    <source>
        <dbReference type="ARBA" id="ARBA00022603"/>
    </source>
</evidence>
<sequence>MAETCSVTAESATIEMDSVKIVEDEEDQLPQKKHYRQRAHSNPHSDHDLQYPTFPSEADWSKHYGEYANGREVTFADVGCGYGGLLVRLSPMFPDDLMVGIEIRVKVSDYVVERVKALRAQSEKGKITSGGETGYKNVACIRSNAMKYLPNFFRKHQLKKMFILFPDPHFKKQKHKWRIVSAGLLAEYAYVIQPGGKLYTITDVEDLHVWMVKHLEAHPLFRRLSQAELDADPVVAMLYESTEEGQKVTRNEGQKWPAVFERIPDPEW</sequence>
<evidence type="ECO:0000256" key="7">
    <source>
        <dbReference type="ARBA" id="ARBA00022691"/>
    </source>
</evidence>
<comment type="caution">
    <text evidence="13">The sequence shown here is derived from an EMBL/GenBank/DDBJ whole genome shotgun (WGS) entry which is preliminary data.</text>
</comment>
<keyword evidence="5" id="KW-0489">Methyltransferase</keyword>
<feature type="compositionally biased region" description="Basic residues" evidence="12">
    <location>
        <begin position="31"/>
        <end position="41"/>
    </location>
</feature>
<keyword evidence="14" id="KW-1185">Reference proteome</keyword>
<keyword evidence="9" id="KW-0694">RNA-binding</keyword>
<dbReference type="InterPro" id="IPR003358">
    <property type="entry name" value="tRNA_(Gua-N-7)_MeTrfase_Trmb"/>
</dbReference>
<evidence type="ECO:0000256" key="6">
    <source>
        <dbReference type="ARBA" id="ARBA00022679"/>
    </source>
</evidence>
<evidence type="ECO:0000256" key="2">
    <source>
        <dbReference type="ARBA" id="ARBA00004123"/>
    </source>
</evidence>
<evidence type="ECO:0000256" key="3">
    <source>
        <dbReference type="ARBA" id="ARBA00011977"/>
    </source>
</evidence>
<dbReference type="GO" id="GO:0000049">
    <property type="term" value="F:tRNA binding"/>
    <property type="evidence" value="ECO:0007669"/>
    <property type="project" value="UniProtKB-KW"/>
</dbReference>
<feature type="non-terminal residue" evidence="13">
    <location>
        <position position="268"/>
    </location>
</feature>
<dbReference type="GO" id="GO:0106143">
    <property type="term" value="C:tRNA (m7G46) methyltransferase complex"/>
    <property type="evidence" value="ECO:0007669"/>
    <property type="project" value="UniProtKB-ARBA"/>
</dbReference>
<comment type="subcellular location">
    <subcellularLocation>
        <location evidence="2">Nucleus</location>
    </subcellularLocation>
</comment>
<evidence type="ECO:0000256" key="9">
    <source>
        <dbReference type="ARBA" id="ARBA00022884"/>
    </source>
</evidence>
<comment type="pathway">
    <text evidence="11">tRNA modification; N(7)-methylguanine-tRNA biosynthesis.</text>
</comment>
<dbReference type="AlphaFoldDB" id="A0AAV5VF18"/>
<evidence type="ECO:0000313" key="13">
    <source>
        <dbReference type="EMBL" id="GMT17054.1"/>
    </source>
</evidence>
<evidence type="ECO:0000256" key="1">
    <source>
        <dbReference type="ARBA" id="ARBA00000142"/>
    </source>
</evidence>
<keyword evidence="4" id="KW-0820">tRNA-binding</keyword>
<evidence type="ECO:0000313" key="14">
    <source>
        <dbReference type="Proteomes" id="UP001432322"/>
    </source>
</evidence>
<evidence type="ECO:0000256" key="4">
    <source>
        <dbReference type="ARBA" id="ARBA00022555"/>
    </source>
</evidence>
<keyword evidence="8" id="KW-0819">tRNA processing</keyword>
<dbReference type="PROSITE" id="PS51625">
    <property type="entry name" value="SAM_MT_TRMB"/>
    <property type="match status" value="1"/>
</dbReference>
<dbReference type="PANTHER" id="PTHR23417">
    <property type="entry name" value="3-DEOXY-D-MANNO-OCTULOSONIC-ACID TRANSFERASE/TRNA GUANINE-N 7 - -METHYLTRANSFERASE"/>
    <property type="match status" value="1"/>
</dbReference>
<evidence type="ECO:0000256" key="11">
    <source>
        <dbReference type="ARBA" id="ARBA00060552"/>
    </source>
</evidence>
<dbReference type="PANTHER" id="PTHR23417:SF16">
    <property type="entry name" value="TRNA (GUANINE-N(7)-)-METHYLTRANSFERASE"/>
    <property type="match status" value="1"/>
</dbReference>
<protein>
    <recommendedName>
        <fullName evidence="3">tRNA (guanine(46)-N(7))-methyltransferase</fullName>
        <ecNumber evidence="3">2.1.1.33</ecNumber>
    </recommendedName>
</protein>
<dbReference type="Gene3D" id="3.40.50.150">
    <property type="entry name" value="Vaccinia Virus protein VP39"/>
    <property type="match status" value="1"/>
</dbReference>
<comment type="catalytic activity">
    <reaction evidence="1">
        <text>guanosine(46) in tRNA + S-adenosyl-L-methionine = N(7)-methylguanosine(46) in tRNA + S-adenosyl-L-homocysteine</text>
        <dbReference type="Rhea" id="RHEA:42708"/>
        <dbReference type="Rhea" id="RHEA-COMP:10188"/>
        <dbReference type="Rhea" id="RHEA-COMP:10189"/>
        <dbReference type="ChEBI" id="CHEBI:57856"/>
        <dbReference type="ChEBI" id="CHEBI:59789"/>
        <dbReference type="ChEBI" id="CHEBI:74269"/>
        <dbReference type="ChEBI" id="CHEBI:74480"/>
        <dbReference type="EC" id="2.1.1.33"/>
    </reaction>
</comment>
<dbReference type="HAMAP" id="MF_03055">
    <property type="entry name" value="tRNA_methyltr_TrmB_euk"/>
    <property type="match status" value="1"/>
</dbReference>
<evidence type="ECO:0000256" key="10">
    <source>
        <dbReference type="ARBA" id="ARBA00023242"/>
    </source>
</evidence>
<reference evidence="13" key="1">
    <citation type="submission" date="2023-10" db="EMBL/GenBank/DDBJ databases">
        <title>Genome assembly of Pristionchus species.</title>
        <authorList>
            <person name="Yoshida K."/>
            <person name="Sommer R.J."/>
        </authorList>
    </citation>
    <scope>NUCLEOTIDE SEQUENCE</scope>
    <source>
        <strain evidence="13">RS5133</strain>
    </source>
</reference>
<dbReference type="Pfam" id="PF02390">
    <property type="entry name" value="Methyltransf_4"/>
    <property type="match status" value="1"/>
</dbReference>
<dbReference type="FunFam" id="3.40.50.150:FF:000060">
    <property type="entry name" value="tRNA (guanine-N(7)-)-methyltransferase"/>
    <property type="match status" value="1"/>
</dbReference>
<dbReference type="SUPFAM" id="SSF53335">
    <property type="entry name" value="S-adenosyl-L-methionine-dependent methyltransferases"/>
    <property type="match status" value="1"/>
</dbReference>
<dbReference type="GO" id="GO:0008176">
    <property type="term" value="F:tRNA (guanine(46)-N7)-methyltransferase activity"/>
    <property type="evidence" value="ECO:0007669"/>
    <property type="project" value="UniProtKB-EC"/>
</dbReference>
<dbReference type="InterPro" id="IPR029063">
    <property type="entry name" value="SAM-dependent_MTases_sf"/>
</dbReference>
<keyword evidence="7" id="KW-0949">S-adenosyl-L-methionine</keyword>
<keyword evidence="6" id="KW-0808">Transferase</keyword>
<evidence type="ECO:0000256" key="12">
    <source>
        <dbReference type="SAM" id="MobiDB-lite"/>
    </source>
</evidence>
<dbReference type="EMBL" id="BTSY01000002">
    <property type="protein sequence ID" value="GMT17054.1"/>
    <property type="molecule type" value="Genomic_DNA"/>
</dbReference>
<organism evidence="13 14">
    <name type="scientific">Pristionchus fissidentatus</name>
    <dbReference type="NCBI Taxonomy" id="1538716"/>
    <lineage>
        <taxon>Eukaryota</taxon>
        <taxon>Metazoa</taxon>
        <taxon>Ecdysozoa</taxon>
        <taxon>Nematoda</taxon>
        <taxon>Chromadorea</taxon>
        <taxon>Rhabditida</taxon>
        <taxon>Rhabditina</taxon>
        <taxon>Diplogasteromorpha</taxon>
        <taxon>Diplogasteroidea</taxon>
        <taxon>Neodiplogasteridae</taxon>
        <taxon>Pristionchus</taxon>
    </lineage>
</organism>
<feature type="region of interest" description="Disordered" evidence="12">
    <location>
        <begin position="26"/>
        <end position="52"/>
    </location>
</feature>
<dbReference type="GO" id="GO:0005634">
    <property type="term" value="C:nucleus"/>
    <property type="evidence" value="ECO:0007669"/>
    <property type="project" value="UniProtKB-SubCell"/>
</dbReference>
<dbReference type="EC" id="2.1.1.33" evidence="3"/>
<keyword evidence="10" id="KW-0539">Nucleus</keyword>
<name>A0AAV5VF18_9BILA</name>
<evidence type="ECO:0000256" key="8">
    <source>
        <dbReference type="ARBA" id="ARBA00022694"/>
    </source>
</evidence>
<gene>
    <name evidence="13" type="ORF">PFISCL1PPCAC_8351</name>
</gene>
<dbReference type="NCBIfam" id="TIGR00091">
    <property type="entry name" value="tRNA (guanosine(46)-N7)-methyltransferase TrmB"/>
    <property type="match status" value="1"/>
</dbReference>
<dbReference type="InterPro" id="IPR025763">
    <property type="entry name" value="Trm8_euk"/>
</dbReference>
<proteinExistence type="inferred from homology"/>
<dbReference type="Proteomes" id="UP001432322">
    <property type="component" value="Unassembled WGS sequence"/>
</dbReference>